<dbReference type="PANTHER" id="PTHR31170:SF18">
    <property type="entry name" value="(WILD MALAYSIAN BANANA) HYPOTHETICAL PROTEIN"/>
    <property type="match status" value="1"/>
</dbReference>
<dbReference type="AlphaFoldDB" id="A0AAD8GWU1"/>
<evidence type="ECO:0000313" key="2">
    <source>
        <dbReference type="Proteomes" id="UP001237642"/>
    </source>
</evidence>
<proteinExistence type="predicted"/>
<reference evidence="1" key="2">
    <citation type="submission" date="2023-05" db="EMBL/GenBank/DDBJ databases">
        <authorList>
            <person name="Schelkunov M.I."/>
        </authorList>
    </citation>
    <scope>NUCLEOTIDE SEQUENCE</scope>
    <source>
        <strain evidence="1">Hsosn_3</strain>
        <tissue evidence="1">Leaf</tissue>
    </source>
</reference>
<accession>A0AAD8GWU1</accession>
<dbReference type="PANTHER" id="PTHR31170">
    <property type="entry name" value="BNAC04G53230D PROTEIN"/>
    <property type="match status" value="1"/>
</dbReference>
<sequence length="403" mass="46860">MEKLLHDDWVVKVNDQLDQVTHSSMVEIEQHWKKRSIYRLPTSVAELNSRAYKPQVVSFGPFHHGQPHLQQMEAHKHRAFLTFLKRSNKPVEYFMESLAPLVQDLKKSYDFLDRQQDTDAFLKLMTIDGCFMLEILRMSASTDGFYQHHTWNATSSANLYDDEDSFVADYAPNDPIFSSHGKLYIMPYIKRDMLMLENQLPMPLLQNLLAIQNDKPMHEEFLNHHMVQFYSPDISVPNLGECLHLLDVYRKSLLSDHHPHKFRRTRPYIINEEIIRSAMELHEAGIRFKTSKTTSLKDISFHSGVLRLPRIVVDDTTEAMFLNLIAFERFHVGAGNEVTAYVFFMDNIIDNAKDVNLLHLQDGLIFSELESSTRYVCKGGRILHENLVKWKDLLLDDGKMGGH</sequence>
<dbReference type="EMBL" id="JAUIZM010000011">
    <property type="protein sequence ID" value="KAK1356124.1"/>
    <property type="molecule type" value="Genomic_DNA"/>
</dbReference>
<organism evidence="1 2">
    <name type="scientific">Heracleum sosnowskyi</name>
    <dbReference type="NCBI Taxonomy" id="360622"/>
    <lineage>
        <taxon>Eukaryota</taxon>
        <taxon>Viridiplantae</taxon>
        <taxon>Streptophyta</taxon>
        <taxon>Embryophyta</taxon>
        <taxon>Tracheophyta</taxon>
        <taxon>Spermatophyta</taxon>
        <taxon>Magnoliopsida</taxon>
        <taxon>eudicotyledons</taxon>
        <taxon>Gunneridae</taxon>
        <taxon>Pentapetalae</taxon>
        <taxon>asterids</taxon>
        <taxon>campanulids</taxon>
        <taxon>Apiales</taxon>
        <taxon>Apiaceae</taxon>
        <taxon>Apioideae</taxon>
        <taxon>apioid superclade</taxon>
        <taxon>Tordylieae</taxon>
        <taxon>Tordyliinae</taxon>
        <taxon>Heracleum</taxon>
    </lineage>
</organism>
<dbReference type="InterPro" id="IPR004158">
    <property type="entry name" value="DUF247_pln"/>
</dbReference>
<comment type="caution">
    <text evidence="1">The sequence shown here is derived from an EMBL/GenBank/DDBJ whole genome shotgun (WGS) entry which is preliminary data.</text>
</comment>
<reference evidence="1" key="1">
    <citation type="submission" date="2023-02" db="EMBL/GenBank/DDBJ databases">
        <title>Genome of toxic invasive species Heracleum sosnowskyi carries increased number of genes despite the absence of recent whole-genome duplications.</title>
        <authorList>
            <person name="Schelkunov M."/>
            <person name="Shtratnikova V."/>
            <person name="Makarenko M."/>
            <person name="Klepikova A."/>
            <person name="Omelchenko D."/>
            <person name="Novikova G."/>
            <person name="Obukhova E."/>
            <person name="Bogdanov V."/>
            <person name="Penin A."/>
            <person name="Logacheva M."/>
        </authorList>
    </citation>
    <scope>NUCLEOTIDE SEQUENCE</scope>
    <source>
        <strain evidence="1">Hsosn_3</strain>
        <tissue evidence="1">Leaf</tissue>
    </source>
</reference>
<gene>
    <name evidence="1" type="ORF">POM88_049380</name>
</gene>
<dbReference type="Pfam" id="PF03140">
    <property type="entry name" value="DUF247"/>
    <property type="match status" value="1"/>
</dbReference>
<dbReference type="Proteomes" id="UP001237642">
    <property type="component" value="Unassembled WGS sequence"/>
</dbReference>
<keyword evidence="2" id="KW-1185">Reference proteome</keyword>
<protein>
    <submittedName>
        <fullName evidence="1">Uncharacterized protein</fullName>
    </submittedName>
</protein>
<name>A0AAD8GWU1_9APIA</name>
<evidence type="ECO:0000313" key="1">
    <source>
        <dbReference type="EMBL" id="KAK1356124.1"/>
    </source>
</evidence>